<evidence type="ECO:0000256" key="1">
    <source>
        <dbReference type="SAM" id="MobiDB-lite"/>
    </source>
</evidence>
<evidence type="ECO:0000256" key="2">
    <source>
        <dbReference type="SAM" id="SignalP"/>
    </source>
</evidence>
<feature type="compositionally biased region" description="Acidic residues" evidence="1">
    <location>
        <begin position="164"/>
        <end position="212"/>
    </location>
</feature>
<accession>A0A0G4HX48</accession>
<evidence type="ECO:0008006" key="4">
    <source>
        <dbReference type="Google" id="ProtNLM"/>
    </source>
</evidence>
<evidence type="ECO:0000313" key="3">
    <source>
        <dbReference type="EMBL" id="CEM49066.1"/>
    </source>
</evidence>
<reference evidence="3" key="1">
    <citation type="submission" date="2014-11" db="EMBL/GenBank/DDBJ databases">
        <authorList>
            <person name="Otto D Thomas"/>
            <person name="Naeem Raeece"/>
        </authorList>
    </citation>
    <scope>NUCLEOTIDE SEQUENCE</scope>
</reference>
<feature type="region of interest" description="Disordered" evidence="1">
    <location>
        <begin position="367"/>
        <end position="570"/>
    </location>
</feature>
<feature type="chain" id="PRO_5005192320" description="P-type domain-containing protein" evidence="2">
    <location>
        <begin position="18"/>
        <end position="621"/>
    </location>
</feature>
<dbReference type="AlphaFoldDB" id="A0A0G4HX48"/>
<sequence>MLLRIAVSSAVLPLVCGGANVLTTQSGPLRLLSDLLEPLRTGRRTVSTRRLQDAEAETPEICAYSDADCSSAISCTKSGDCWQPESFSVSFKYEVTDQNNGTLVSVFEGAKCEGEPLDSVVIPASASECKEFDTPLALEDGTFLEGDGKSDGFILLKGVAPAPQEEEEEAPLEEEEAPAEGEPVAEGEEAVPEGEAEEEPVEEEGTSDDFWDPETIQFNQLVGGGDGSRLLMDLFEPLRTGHKTFSPLSAPLRRSLRGRRLQPELAEICAYSDADCSSEISCTESGACWQPENFTVSLKYEVTDEKDGTRVTLFSRPGCKGELRSIVIPASTDECKSFDTPMVLDDGTFQDSDGKSDGFILIKLGQREVPVEEEEEVIEAFPPEEQQEPEEEEEEQTPEDEIVLDDLFLFDEEPATSTPAPAEEKEEPATTTAAPAEEESEEAATTPAPAEEEPATTPPPLEPATTEAAPAPEPLDEGVSVTDSVTAEDGTETITTETTFADGRMIVRVEVKKPDGTSSTHIEHRSTSPENAQRVPRDYVPPSTTPAPAAETEEEEGQQSSSDLTEEEDLLLTLPLAEEEEVVELPEASQVEVVEPEEVAPVVEEGEGGDLWDLDSIQFNE</sequence>
<organism evidence="3">
    <name type="scientific">Chromera velia CCMP2878</name>
    <dbReference type="NCBI Taxonomy" id="1169474"/>
    <lineage>
        <taxon>Eukaryota</taxon>
        <taxon>Sar</taxon>
        <taxon>Alveolata</taxon>
        <taxon>Colpodellida</taxon>
        <taxon>Chromeraceae</taxon>
        <taxon>Chromera</taxon>
    </lineage>
</organism>
<gene>
    <name evidence="3" type="ORF">Cvel_9189</name>
</gene>
<feature type="compositionally biased region" description="Basic and acidic residues" evidence="1">
    <location>
        <begin position="505"/>
        <end position="527"/>
    </location>
</feature>
<feature type="region of interest" description="Disordered" evidence="1">
    <location>
        <begin position="162"/>
        <end position="213"/>
    </location>
</feature>
<keyword evidence="2" id="KW-0732">Signal</keyword>
<feature type="signal peptide" evidence="2">
    <location>
        <begin position="1"/>
        <end position="17"/>
    </location>
</feature>
<dbReference type="EMBL" id="CDMZ01004222">
    <property type="protein sequence ID" value="CEM49066.1"/>
    <property type="molecule type" value="Genomic_DNA"/>
</dbReference>
<proteinExistence type="predicted"/>
<protein>
    <recommendedName>
        <fullName evidence="4">P-type domain-containing protein</fullName>
    </recommendedName>
</protein>
<dbReference type="VEuPathDB" id="CryptoDB:Cvel_9189"/>
<feature type="compositionally biased region" description="Acidic residues" evidence="1">
    <location>
        <begin position="385"/>
        <end position="414"/>
    </location>
</feature>
<name>A0A0G4HX48_9ALVE</name>